<comment type="subunit">
    <text evidence="3">Homodimer.</text>
</comment>
<evidence type="ECO:0000256" key="5">
    <source>
        <dbReference type="ARBA" id="ARBA00022898"/>
    </source>
</evidence>
<comment type="cofactor">
    <cofactor evidence="1 7 8">
        <name>pyridoxal 5'-phosphate</name>
        <dbReference type="ChEBI" id="CHEBI:597326"/>
    </cofactor>
</comment>
<keyword evidence="9" id="KW-1185">Reference proteome</keyword>
<dbReference type="InterPro" id="IPR015424">
    <property type="entry name" value="PyrdxlP-dep_Trfase"/>
</dbReference>
<dbReference type="GO" id="GO:0005737">
    <property type="term" value="C:cytoplasm"/>
    <property type="evidence" value="ECO:0007669"/>
    <property type="project" value="TreeGrafter"/>
</dbReference>
<evidence type="ECO:0000256" key="7">
    <source>
        <dbReference type="PIRSR" id="PIRSR602129-50"/>
    </source>
</evidence>
<evidence type="ECO:0000313" key="9">
    <source>
        <dbReference type="Proteomes" id="UP000492821"/>
    </source>
</evidence>
<dbReference type="InterPro" id="IPR002129">
    <property type="entry name" value="PyrdxlP-dep_de-COase"/>
</dbReference>
<dbReference type="PANTHER" id="PTHR45677:SF10">
    <property type="entry name" value="GLUTAMATE DECARBOXYLASE"/>
    <property type="match status" value="1"/>
</dbReference>
<organism evidence="9 10">
    <name type="scientific">Panagrellus redivivus</name>
    <name type="common">Microworm</name>
    <dbReference type="NCBI Taxonomy" id="6233"/>
    <lineage>
        <taxon>Eukaryota</taxon>
        <taxon>Metazoa</taxon>
        <taxon>Ecdysozoa</taxon>
        <taxon>Nematoda</taxon>
        <taxon>Chromadorea</taxon>
        <taxon>Rhabditida</taxon>
        <taxon>Tylenchina</taxon>
        <taxon>Panagrolaimomorpha</taxon>
        <taxon>Panagrolaimoidea</taxon>
        <taxon>Panagrolaimidae</taxon>
        <taxon>Panagrellus</taxon>
    </lineage>
</organism>
<dbReference type="Gene3D" id="3.90.1150.170">
    <property type="match status" value="1"/>
</dbReference>
<dbReference type="Pfam" id="PF00282">
    <property type="entry name" value="Pyridoxal_deC"/>
    <property type="match status" value="1"/>
</dbReference>
<comment type="similarity">
    <text evidence="2 8">Belongs to the group II decarboxylase family.</text>
</comment>
<keyword evidence="5 7" id="KW-0663">Pyridoxal phosphate</keyword>
<reference evidence="10" key="2">
    <citation type="submission" date="2020-10" db="UniProtKB">
        <authorList>
            <consortium name="WormBaseParasite"/>
        </authorList>
    </citation>
    <scope>IDENTIFICATION</scope>
</reference>
<evidence type="ECO:0000256" key="8">
    <source>
        <dbReference type="RuleBase" id="RU000382"/>
    </source>
</evidence>
<reference evidence="9" key="1">
    <citation type="journal article" date="2013" name="Genetics">
        <title>The draft genome and transcriptome of Panagrellus redivivus are shaped by the harsh demands of a free-living lifestyle.</title>
        <authorList>
            <person name="Srinivasan J."/>
            <person name="Dillman A.R."/>
            <person name="Macchietto M.G."/>
            <person name="Heikkinen L."/>
            <person name="Lakso M."/>
            <person name="Fracchia K.M."/>
            <person name="Antoshechkin I."/>
            <person name="Mortazavi A."/>
            <person name="Wong G."/>
            <person name="Sternberg P.W."/>
        </authorList>
    </citation>
    <scope>NUCLEOTIDE SEQUENCE [LARGE SCALE GENOMIC DNA]</scope>
    <source>
        <strain evidence="9">MT8872</strain>
    </source>
</reference>
<sequence>MNKPISTIFVASRRALSTLHPSALATVSKTSDALRDNPVVNPGIPVASGVGSARRTDNTDPKEVLNRIAKLHDTDLLPNNVNGWENSRAFLQQVVDILYDYIKEEHKRSTKVLDFHQPEDLKKMIDLKIPEKPMNLQELLESCEQVLKYSVRTGHPRFFNQISCGLDLVSMAGEWLTATANTNMFTYEVAPVFTLMEHEVIRRMIDLIGWGPNEGDAIFTPGGAIANMYAVNAARHYHFPGIKAQGMSDKLCIFTSEAGHYSIKSAAAVLGIGTDRCFHIPTDDIGRMDPEALERKIEECKREGLQPFFVCATAGTTVFGAIDPLQKIADICKRQKTWFHVDAAWGGGLLLSPEQKPKLAGIERANSVTWNPHKLMGALLQCSACFIRHDGLLMDTHQMAADYLFQKDKQYDVKYDTGDKAMQCGRHNDIFKLWLMWRSKGMEGYRRQVNDLMDMATYFTDRLKATEGYEVIIDKPEYLNVSFWYVPPSIRHLDDKEKYARLETIAPKIKAKMMERGTTMVGYQPDGEKPNFFRMIISNPGTTKADLDFLIDEIADIGKDL</sequence>
<evidence type="ECO:0000256" key="3">
    <source>
        <dbReference type="ARBA" id="ARBA00011738"/>
    </source>
</evidence>
<evidence type="ECO:0000256" key="2">
    <source>
        <dbReference type="ARBA" id="ARBA00009533"/>
    </source>
</evidence>
<evidence type="ECO:0000256" key="1">
    <source>
        <dbReference type="ARBA" id="ARBA00001933"/>
    </source>
</evidence>
<dbReference type="Proteomes" id="UP000492821">
    <property type="component" value="Unassembled WGS sequence"/>
</dbReference>
<dbReference type="GO" id="GO:0004351">
    <property type="term" value="F:glutamate decarboxylase activity"/>
    <property type="evidence" value="ECO:0007669"/>
    <property type="project" value="TreeGrafter"/>
</dbReference>
<dbReference type="SUPFAM" id="SSF53383">
    <property type="entry name" value="PLP-dependent transferases"/>
    <property type="match status" value="1"/>
</dbReference>
<evidence type="ECO:0000313" key="10">
    <source>
        <dbReference type="WBParaSite" id="Pan_g1066.t1"/>
    </source>
</evidence>
<keyword evidence="6 8" id="KW-0456">Lyase</keyword>
<evidence type="ECO:0000256" key="4">
    <source>
        <dbReference type="ARBA" id="ARBA00022793"/>
    </source>
</evidence>
<dbReference type="WBParaSite" id="Pan_g1066.t1">
    <property type="protein sequence ID" value="Pan_g1066.t1"/>
    <property type="gene ID" value="Pan_g1066"/>
</dbReference>
<dbReference type="AlphaFoldDB" id="A0A7E4UMW5"/>
<proteinExistence type="inferred from homology"/>
<dbReference type="GO" id="GO:0030170">
    <property type="term" value="F:pyridoxal phosphate binding"/>
    <property type="evidence" value="ECO:0007669"/>
    <property type="project" value="InterPro"/>
</dbReference>
<feature type="modified residue" description="N6-(pyridoxal phosphate)lysine" evidence="7">
    <location>
        <position position="374"/>
    </location>
</feature>
<dbReference type="InterPro" id="IPR015421">
    <property type="entry name" value="PyrdxlP-dep_Trfase_major"/>
</dbReference>
<keyword evidence="4" id="KW-0210">Decarboxylase</keyword>
<protein>
    <submittedName>
        <fullName evidence="10">Glutamate decarboxylase 1</fullName>
    </submittedName>
</protein>
<name>A0A7E4UMW5_PANRE</name>
<evidence type="ECO:0000256" key="6">
    <source>
        <dbReference type="ARBA" id="ARBA00023239"/>
    </source>
</evidence>
<dbReference type="PANTHER" id="PTHR45677">
    <property type="entry name" value="GLUTAMATE DECARBOXYLASE-RELATED"/>
    <property type="match status" value="1"/>
</dbReference>
<dbReference type="GO" id="GO:0009449">
    <property type="term" value="P:gamma-aminobutyric acid biosynthetic process"/>
    <property type="evidence" value="ECO:0007669"/>
    <property type="project" value="TreeGrafter"/>
</dbReference>
<dbReference type="FunFam" id="3.40.640.10:FF:000016">
    <property type="entry name" value="Glutamate decarboxylase like 1"/>
    <property type="match status" value="1"/>
</dbReference>
<accession>A0A7E4UMW5</accession>
<dbReference type="Gene3D" id="3.40.640.10">
    <property type="entry name" value="Type I PLP-dependent aspartate aminotransferase-like (Major domain)"/>
    <property type="match status" value="1"/>
</dbReference>
<dbReference type="CDD" id="cd06450">
    <property type="entry name" value="DOPA_deC_like"/>
    <property type="match status" value="1"/>
</dbReference>